<organism evidence="2 3">
    <name type="scientific">Pristionchus pacificus</name>
    <name type="common">Parasitic nematode worm</name>
    <dbReference type="NCBI Taxonomy" id="54126"/>
    <lineage>
        <taxon>Eukaryota</taxon>
        <taxon>Metazoa</taxon>
        <taxon>Ecdysozoa</taxon>
        <taxon>Nematoda</taxon>
        <taxon>Chromadorea</taxon>
        <taxon>Rhabditida</taxon>
        <taxon>Rhabditina</taxon>
        <taxon>Diplogasteromorpha</taxon>
        <taxon>Diplogasteroidea</taxon>
        <taxon>Neodiplogasteridae</taxon>
        <taxon>Pristionchus</taxon>
    </lineage>
</organism>
<evidence type="ECO:0000313" key="2">
    <source>
        <dbReference type="EnsemblMetazoa" id="PPA36224.1"/>
    </source>
</evidence>
<keyword evidence="3" id="KW-1185">Reference proteome</keyword>
<dbReference type="OrthoDB" id="10583286at2759"/>
<accession>A0A2A6CY62</accession>
<name>A0A2A6CY62_PRIPA</name>
<protein>
    <submittedName>
        <fullName evidence="2">Uncharacterized protein</fullName>
    </submittedName>
</protein>
<reference evidence="2" key="2">
    <citation type="submission" date="2022-06" db="UniProtKB">
        <authorList>
            <consortium name="EnsemblMetazoa"/>
        </authorList>
    </citation>
    <scope>IDENTIFICATION</scope>
    <source>
        <strain evidence="2">PS312</strain>
    </source>
</reference>
<proteinExistence type="predicted"/>
<sequence>GIKREVMLDVTPPPAANGEPIQGTNWTEEGIVSIIKRETGCMLDLANENSRRIELVEQRINYQYVRMINVCNKVLPPHSDWMIGLRKAFVSMGLVPEGDVDNQVLSIDLCSSRPKNKVFVVQVHEHLRKKVLSPSMEARKKIEDYCLGIGKEKKDTIRFYSNLTKGEELTRDKSKYFLGILIRYNESIGRNSYVVKLPTSGQLDRIILENKDKTKDWKRKFIDYAEVARMVGKPLESLLSGYEAEKNKRIESLKRAPKRPNSNSTSNEAKRVR</sequence>
<evidence type="ECO:0000256" key="1">
    <source>
        <dbReference type="SAM" id="MobiDB-lite"/>
    </source>
</evidence>
<dbReference type="Proteomes" id="UP000005239">
    <property type="component" value="Unassembled WGS sequence"/>
</dbReference>
<gene>
    <name evidence="2" type="primary">WBGene00274593</name>
</gene>
<accession>A0A8R1YNB5</accession>
<dbReference type="AlphaFoldDB" id="A0A2A6CY62"/>
<evidence type="ECO:0000313" key="3">
    <source>
        <dbReference type="Proteomes" id="UP000005239"/>
    </source>
</evidence>
<dbReference type="EnsemblMetazoa" id="PPA36224.1">
    <property type="protein sequence ID" value="PPA36224.1"/>
    <property type="gene ID" value="WBGene00274593"/>
</dbReference>
<reference evidence="3" key="1">
    <citation type="journal article" date="2008" name="Nat. Genet.">
        <title>The Pristionchus pacificus genome provides a unique perspective on nematode lifestyle and parasitism.</title>
        <authorList>
            <person name="Dieterich C."/>
            <person name="Clifton S.W."/>
            <person name="Schuster L.N."/>
            <person name="Chinwalla A."/>
            <person name="Delehaunty K."/>
            <person name="Dinkelacker I."/>
            <person name="Fulton L."/>
            <person name="Fulton R."/>
            <person name="Godfrey J."/>
            <person name="Minx P."/>
            <person name="Mitreva M."/>
            <person name="Roeseler W."/>
            <person name="Tian H."/>
            <person name="Witte H."/>
            <person name="Yang S.P."/>
            <person name="Wilson R.K."/>
            <person name="Sommer R.J."/>
        </authorList>
    </citation>
    <scope>NUCLEOTIDE SEQUENCE [LARGE SCALE GENOMIC DNA]</scope>
    <source>
        <strain evidence="3">PS312</strain>
    </source>
</reference>
<feature type="region of interest" description="Disordered" evidence="1">
    <location>
        <begin position="250"/>
        <end position="273"/>
    </location>
</feature>